<evidence type="ECO:0000313" key="1">
    <source>
        <dbReference type="EMBL" id="QEG33339.1"/>
    </source>
</evidence>
<dbReference type="RefSeq" id="WP_148072121.1">
    <property type="nucleotide sequence ID" value="NZ_CP042913.1"/>
</dbReference>
<gene>
    <name evidence="1" type="ORF">Pr1d_06000</name>
</gene>
<dbReference type="AlphaFoldDB" id="A0A5B9Q6J8"/>
<sequence>MNPKDISQAKNPDLRASLEAMRRAAALARQTAIQTGTNLVIYKDGKLLRLSAETLRKQAENGAAPT</sequence>
<proteinExistence type="predicted"/>
<dbReference type="KEGG" id="bgok:Pr1d_06000"/>
<evidence type="ECO:0000313" key="2">
    <source>
        <dbReference type="Proteomes" id="UP000323917"/>
    </source>
</evidence>
<accession>A0A5B9Q6J8</accession>
<dbReference type="OrthoDB" id="9133345at2"/>
<protein>
    <submittedName>
        <fullName evidence="1">Uncharacterized protein</fullName>
    </submittedName>
</protein>
<dbReference type="EMBL" id="CP042913">
    <property type="protein sequence ID" value="QEG33339.1"/>
    <property type="molecule type" value="Genomic_DNA"/>
</dbReference>
<dbReference type="Proteomes" id="UP000323917">
    <property type="component" value="Chromosome"/>
</dbReference>
<keyword evidence="2" id="KW-1185">Reference proteome</keyword>
<name>A0A5B9Q6J8_9BACT</name>
<reference evidence="1 2" key="1">
    <citation type="submission" date="2019-08" db="EMBL/GenBank/DDBJ databases">
        <title>Deep-cultivation of Planctomycetes and their phenomic and genomic characterization uncovers novel biology.</title>
        <authorList>
            <person name="Wiegand S."/>
            <person name="Jogler M."/>
            <person name="Boedeker C."/>
            <person name="Pinto D."/>
            <person name="Vollmers J."/>
            <person name="Rivas-Marin E."/>
            <person name="Kohn T."/>
            <person name="Peeters S.H."/>
            <person name="Heuer A."/>
            <person name="Rast P."/>
            <person name="Oberbeckmann S."/>
            <person name="Bunk B."/>
            <person name="Jeske O."/>
            <person name="Meyerdierks A."/>
            <person name="Storesund J.E."/>
            <person name="Kallscheuer N."/>
            <person name="Luecker S."/>
            <person name="Lage O.M."/>
            <person name="Pohl T."/>
            <person name="Merkel B.J."/>
            <person name="Hornburger P."/>
            <person name="Mueller R.-W."/>
            <person name="Bruemmer F."/>
            <person name="Labrenz M."/>
            <person name="Spormann A.M."/>
            <person name="Op den Camp H."/>
            <person name="Overmann J."/>
            <person name="Amann R."/>
            <person name="Jetten M.S.M."/>
            <person name="Mascher T."/>
            <person name="Medema M.H."/>
            <person name="Devos D.P."/>
            <person name="Kaster A.-K."/>
            <person name="Ovreas L."/>
            <person name="Rohde M."/>
            <person name="Galperin M.Y."/>
            <person name="Jogler C."/>
        </authorList>
    </citation>
    <scope>NUCLEOTIDE SEQUENCE [LARGE SCALE GENOMIC DNA]</scope>
    <source>
        <strain evidence="1 2">Pr1d</strain>
    </source>
</reference>
<organism evidence="1 2">
    <name type="scientific">Bythopirellula goksoeyrii</name>
    <dbReference type="NCBI Taxonomy" id="1400387"/>
    <lineage>
        <taxon>Bacteria</taxon>
        <taxon>Pseudomonadati</taxon>
        <taxon>Planctomycetota</taxon>
        <taxon>Planctomycetia</taxon>
        <taxon>Pirellulales</taxon>
        <taxon>Lacipirellulaceae</taxon>
        <taxon>Bythopirellula</taxon>
    </lineage>
</organism>